<dbReference type="Proteomes" id="UP000029558">
    <property type="component" value="Chromosome"/>
</dbReference>
<accession>A0AAC8VIH1</accession>
<reference evidence="1 2" key="1">
    <citation type="journal article" date="2014" name="Genome Announc.">
        <title>Comparative Genome Analysis of Two Isolates of the Fish Pathogen Piscirickettsia salmonis from Different Hosts Reveals Major Differences in Virulence-Associated Secretion Systems.</title>
        <authorList>
            <person name="Bohle H."/>
            <person name="Henriquez P."/>
            <person name="Grothusen H."/>
            <person name="Navas E."/>
            <person name="Sandoval A."/>
            <person name="Bustamante F."/>
            <person name="Bustos P."/>
            <person name="Mancilla M."/>
        </authorList>
    </citation>
    <scope>NUCLEOTIDE SEQUENCE [LARGE SCALE GENOMIC DNA]</scope>
    <source>
        <strain evidence="2">B1-32597</strain>
    </source>
</reference>
<dbReference type="AlphaFoldDB" id="A0AAC8VIH1"/>
<sequence>MNLLRNQLVIPEEYNSQFMAEILPERMREDWILALYDSAGQAHDVERTGLLLLKLSLQELGFAEGFVKEIPASAASKVTFYQTDDDIFIQEFIEDETLGIERYVVRICKDSEKDYQLIKGCYENLKAWRLSLRGLPQNIILKLLNIYREDAFSLLEILIGQGEVIAEEHFHIVRDALKQLDFLKTQDSPGAFIFTLALQGDHQQIVRAIIERNETKKELLALKTADGTPALYLALENGSNFAIEVYIDALLRVNLSRADLCELLAAKNKYNISGLIVAAEKGHALAVAAYIRKVLSAGLTGAEVMRLLLSEYAGVRSVFHLLMGSGYTDAVKVYVEEILNSTLNEQDKVTLLHACGFGERRSSLELAMTYGQHRNISVFYDFVVDSNLSNEAKKALLIENIDKHRLLNYALSYGNHQAVTAYIDGILRLNLNKDEKSKILFAAEENRLNCPPGLNIALENNQYETVTAYIEGIAKTKDLELIKDLLIATDLGLALSKGYSQTVAAYMQGVLALGLEAAEVKRLFAAKEALATVLSKGYGGAVKVYINTVLAAGLEQEDIKTLITTTGLASACRLGHSHAVVVYVTAVLNSNLSEKNKKDILMTADLDGNSWLYLALKYGNRDTVVNYIKVILASALSAESQQALITAGLQRALQVGDAQVIRTYVDVITQEGLGVQAYLAGSAEGVVLSLYLALRNDHHEAITAYLDSLSSLGSSSEGIVSILAAENQHGERGLAIALKRGKSAAVAAYIHGVAQLNLSVEDKCSLLFAETAEGIPGLQLAVMGNELQAAETYLNEVMKLDQAIQEKLFTTKNSEGDSALAIAFKKIINWPVSTCIINGIFQSKLDASVKWKIIADSLEGLLKQVEKPRDIMARYLYSIKKSNVNNIDKVNLALSGMLVALRVTDYSALKGCLEVFVSSDLDFSIGDDNQKNKMVAALTEIGIMEAQKSTHGDQKVKDFQRLLEILPQNNPVEVLKCAVGVAYKHRHFLTFRSNTTAWLAGKMYFETAKKIAAITDGVWQQALSSGGKDHLGQLPALFFSRSAECDEEVMELPSDVGC</sequence>
<evidence type="ECO:0000313" key="2">
    <source>
        <dbReference type="Proteomes" id="UP000029558"/>
    </source>
</evidence>
<dbReference type="EMBL" id="CP012508">
    <property type="protein sequence ID" value="ALB23179.1"/>
    <property type="molecule type" value="Genomic_DNA"/>
</dbReference>
<proteinExistence type="predicted"/>
<dbReference type="InterPro" id="IPR036770">
    <property type="entry name" value="Ankyrin_rpt-contain_sf"/>
</dbReference>
<gene>
    <name evidence="1" type="ORF">KU39_1999</name>
</gene>
<dbReference type="Gene3D" id="1.25.40.20">
    <property type="entry name" value="Ankyrin repeat-containing domain"/>
    <property type="match status" value="1"/>
</dbReference>
<name>A0AAC8VIH1_PISSA</name>
<evidence type="ECO:0000313" key="1">
    <source>
        <dbReference type="EMBL" id="ALB23179.1"/>
    </source>
</evidence>
<dbReference type="SUPFAM" id="SSF48403">
    <property type="entry name" value="Ankyrin repeat"/>
    <property type="match status" value="1"/>
</dbReference>
<organism evidence="1 2">
    <name type="scientific">Piscirickettsia salmonis</name>
    <dbReference type="NCBI Taxonomy" id="1238"/>
    <lineage>
        <taxon>Bacteria</taxon>
        <taxon>Pseudomonadati</taxon>
        <taxon>Pseudomonadota</taxon>
        <taxon>Gammaproteobacteria</taxon>
        <taxon>Thiotrichales</taxon>
        <taxon>Piscirickettsiaceae</taxon>
        <taxon>Piscirickettsia</taxon>
    </lineage>
</organism>
<protein>
    <submittedName>
        <fullName evidence="1">Ankyrin repeat family protein</fullName>
    </submittedName>
</protein>